<proteinExistence type="predicted"/>
<accession>A0AAD7W614</accession>
<comment type="caution">
    <text evidence="2">The sequence shown here is derived from an EMBL/GenBank/DDBJ whole genome shotgun (WGS) entry which is preliminary data.</text>
</comment>
<evidence type="ECO:0000256" key="1">
    <source>
        <dbReference type="SAM" id="MobiDB-lite"/>
    </source>
</evidence>
<keyword evidence="3" id="KW-1185">Reference proteome</keyword>
<gene>
    <name evidence="2" type="ORF">AAFF_G00199090</name>
</gene>
<reference evidence="2" key="1">
    <citation type="journal article" date="2023" name="Science">
        <title>Genome structures resolve the early diversification of teleost fishes.</title>
        <authorList>
            <person name="Parey E."/>
            <person name="Louis A."/>
            <person name="Montfort J."/>
            <person name="Bouchez O."/>
            <person name="Roques C."/>
            <person name="Iampietro C."/>
            <person name="Lluch J."/>
            <person name="Castinel A."/>
            <person name="Donnadieu C."/>
            <person name="Desvignes T."/>
            <person name="Floi Bucao C."/>
            <person name="Jouanno E."/>
            <person name="Wen M."/>
            <person name="Mejri S."/>
            <person name="Dirks R."/>
            <person name="Jansen H."/>
            <person name="Henkel C."/>
            <person name="Chen W.J."/>
            <person name="Zahm M."/>
            <person name="Cabau C."/>
            <person name="Klopp C."/>
            <person name="Thompson A.W."/>
            <person name="Robinson-Rechavi M."/>
            <person name="Braasch I."/>
            <person name="Lecointre G."/>
            <person name="Bobe J."/>
            <person name="Postlethwait J.H."/>
            <person name="Berthelot C."/>
            <person name="Roest Crollius H."/>
            <person name="Guiguen Y."/>
        </authorList>
    </citation>
    <scope>NUCLEOTIDE SEQUENCE</scope>
    <source>
        <strain evidence="2">NC1722</strain>
    </source>
</reference>
<feature type="compositionally biased region" description="Gly residues" evidence="1">
    <location>
        <begin position="74"/>
        <end position="85"/>
    </location>
</feature>
<sequence length="85" mass="8745">MGVREVPRPVLRGRGDDRHRASVPESDASCQRGAMPCLHARSQRAGQGGRFGVGGRMQDGSSCSETGTICRPAGGLGKNGPLGLG</sequence>
<dbReference type="Proteomes" id="UP001221898">
    <property type="component" value="Unassembled WGS sequence"/>
</dbReference>
<feature type="region of interest" description="Disordered" evidence="1">
    <location>
        <begin position="1"/>
        <end position="85"/>
    </location>
</feature>
<feature type="compositionally biased region" description="Basic and acidic residues" evidence="1">
    <location>
        <begin position="13"/>
        <end position="22"/>
    </location>
</feature>
<dbReference type="EMBL" id="JAINUG010000266">
    <property type="protein sequence ID" value="KAJ8384703.1"/>
    <property type="molecule type" value="Genomic_DNA"/>
</dbReference>
<protein>
    <submittedName>
        <fullName evidence="2">Uncharacterized protein</fullName>
    </submittedName>
</protein>
<dbReference type="AlphaFoldDB" id="A0AAD7W614"/>
<feature type="compositionally biased region" description="Gly residues" evidence="1">
    <location>
        <begin position="46"/>
        <end position="57"/>
    </location>
</feature>
<evidence type="ECO:0000313" key="3">
    <source>
        <dbReference type="Proteomes" id="UP001221898"/>
    </source>
</evidence>
<name>A0AAD7W614_9TELE</name>
<organism evidence="2 3">
    <name type="scientific">Aldrovandia affinis</name>
    <dbReference type="NCBI Taxonomy" id="143900"/>
    <lineage>
        <taxon>Eukaryota</taxon>
        <taxon>Metazoa</taxon>
        <taxon>Chordata</taxon>
        <taxon>Craniata</taxon>
        <taxon>Vertebrata</taxon>
        <taxon>Euteleostomi</taxon>
        <taxon>Actinopterygii</taxon>
        <taxon>Neopterygii</taxon>
        <taxon>Teleostei</taxon>
        <taxon>Notacanthiformes</taxon>
        <taxon>Halosauridae</taxon>
        <taxon>Aldrovandia</taxon>
    </lineage>
</organism>
<evidence type="ECO:0000313" key="2">
    <source>
        <dbReference type="EMBL" id="KAJ8384703.1"/>
    </source>
</evidence>